<comment type="similarity">
    <text evidence="1">Belongs to the LysR transcriptional regulatory family.</text>
</comment>
<evidence type="ECO:0000256" key="4">
    <source>
        <dbReference type="ARBA" id="ARBA00023163"/>
    </source>
</evidence>
<keyword evidence="4" id="KW-0804">Transcription</keyword>
<sequence length="295" mass="33052">MDWARLPYFLAVAQTGSLRSAAEHIGATHATVDRNLRALEEDYGVRLFDRSKQGLRLTAAGEVLLPMAEEAGLLVSNARRKVQGLDEEARGTVRLSMPAGFLPGRFAQIIARFERAYPDIELRISVTNKFEDINRSETDVSIRIAHQIDDDVVGRKVLQYSGNVFASQDYLDRHWADAGPAGEGLQWIGWGETDPIPDWVKASPFPKARLRYMVRSPTMIGQLVSAGMGMSYLPYSAQDWIPGLVEMPGCKPFLDRSIWLLLHSDLRRTTRVRVLIDHLAQEIRALRAIFLGPLA</sequence>
<dbReference type="Pfam" id="PF03466">
    <property type="entry name" value="LysR_substrate"/>
    <property type="match status" value="1"/>
</dbReference>
<reference evidence="7" key="1">
    <citation type="submission" date="2017-05" db="EMBL/GenBank/DDBJ databases">
        <authorList>
            <person name="Rodrigo-Torres L."/>
            <person name="Arahal R. D."/>
            <person name="Lucena T."/>
        </authorList>
    </citation>
    <scope>NUCLEOTIDE SEQUENCE [LARGE SCALE GENOMIC DNA]</scope>
    <source>
        <strain evidence="7">CECT 8649</strain>
    </source>
</reference>
<evidence type="ECO:0000256" key="2">
    <source>
        <dbReference type="ARBA" id="ARBA00023015"/>
    </source>
</evidence>
<dbReference type="EMBL" id="FXXP01000003">
    <property type="protein sequence ID" value="SMX30107.1"/>
    <property type="molecule type" value="Genomic_DNA"/>
</dbReference>
<dbReference type="PANTHER" id="PTHR30537">
    <property type="entry name" value="HTH-TYPE TRANSCRIPTIONAL REGULATOR"/>
    <property type="match status" value="1"/>
</dbReference>
<dbReference type="RefSeq" id="WP_099248872.1">
    <property type="nucleotide sequence ID" value="NZ_FXXP01000003.1"/>
</dbReference>
<dbReference type="InterPro" id="IPR000847">
    <property type="entry name" value="LysR_HTH_N"/>
</dbReference>
<protein>
    <submittedName>
        <fullName evidence="6">HTH-type transcriptional regulator CynR</fullName>
    </submittedName>
</protein>
<name>A0A238JJ00_9RHOB</name>
<dbReference type="OrthoDB" id="9775392at2"/>
<dbReference type="PROSITE" id="PS50931">
    <property type="entry name" value="HTH_LYSR"/>
    <property type="match status" value="1"/>
</dbReference>
<keyword evidence="7" id="KW-1185">Reference proteome</keyword>
<keyword evidence="3" id="KW-0238">DNA-binding</keyword>
<dbReference type="SUPFAM" id="SSF46785">
    <property type="entry name" value="Winged helix' DNA-binding domain"/>
    <property type="match status" value="1"/>
</dbReference>
<gene>
    <name evidence="6" type="primary">cynR_4</name>
    <name evidence="6" type="ORF">TRP8649_04247</name>
</gene>
<dbReference type="Gene3D" id="3.40.190.290">
    <property type="match status" value="1"/>
</dbReference>
<dbReference type="Gene3D" id="1.10.10.10">
    <property type="entry name" value="Winged helix-like DNA-binding domain superfamily/Winged helix DNA-binding domain"/>
    <property type="match status" value="1"/>
</dbReference>
<dbReference type="InterPro" id="IPR036390">
    <property type="entry name" value="WH_DNA-bd_sf"/>
</dbReference>
<evidence type="ECO:0000313" key="6">
    <source>
        <dbReference type="EMBL" id="SMX30107.1"/>
    </source>
</evidence>
<evidence type="ECO:0000313" key="7">
    <source>
        <dbReference type="Proteomes" id="UP000225972"/>
    </source>
</evidence>
<dbReference type="Proteomes" id="UP000225972">
    <property type="component" value="Unassembled WGS sequence"/>
</dbReference>
<dbReference type="GO" id="GO:0043565">
    <property type="term" value="F:sequence-specific DNA binding"/>
    <property type="evidence" value="ECO:0007669"/>
    <property type="project" value="TreeGrafter"/>
</dbReference>
<dbReference type="GO" id="GO:0006351">
    <property type="term" value="P:DNA-templated transcription"/>
    <property type="evidence" value="ECO:0007669"/>
    <property type="project" value="TreeGrafter"/>
</dbReference>
<dbReference type="PANTHER" id="PTHR30537:SF3">
    <property type="entry name" value="TRANSCRIPTIONAL REGULATORY PROTEIN"/>
    <property type="match status" value="1"/>
</dbReference>
<accession>A0A238JJ00</accession>
<organism evidence="6 7">
    <name type="scientific">Pelagimonas phthalicica</name>
    <dbReference type="NCBI Taxonomy" id="1037362"/>
    <lineage>
        <taxon>Bacteria</taxon>
        <taxon>Pseudomonadati</taxon>
        <taxon>Pseudomonadota</taxon>
        <taxon>Alphaproteobacteria</taxon>
        <taxon>Rhodobacterales</taxon>
        <taxon>Roseobacteraceae</taxon>
        <taxon>Pelagimonas</taxon>
    </lineage>
</organism>
<dbReference type="InterPro" id="IPR005119">
    <property type="entry name" value="LysR_subst-bd"/>
</dbReference>
<evidence type="ECO:0000256" key="3">
    <source>
        <dbReference type="ARBA" id="ARBA00023125"/>
    </source>
</evidence>
<keyword evidence="2" id="KW-0805">Transcription regulation</keyword>
<dbReference type="SUPFAM" id="SSF53850">
    <property type="entry name" value="Periplasmic binding protein-like II"/>
    <property type="match status" value="1"/>
</dbReference>
<dbReference type="InterPro" id="IPR036388">
    <property type="entry name" value="WH-like_DNA-bd_sf"/>
</dbReference>
<proteinExistence type="inferred from homology"/>
<evidence type="ECO:0000259" key="5">
    <source>
        <dbReference type="PROSITE" id="PS50931"/>
    </source>
</evidence>
<feature type="domain" description="HTH lysR-type" evidence="5">
    <location>
        <begin position="1"/>
        <end position="58"/>
    </location>
</feature>
<dbReference type="InterPro" id="IPR058163">
    <property type="entry name" value="LysR-type_TF_proteobact-type"/>
</dbReference>
<dbReference type="Pfam" id="PF00126">
    <property type="entry name" value="HTH_1"/>
    <property type="match status" value="1"/>
</dbReference>
<dbReference type="AlphaFoldDB" id="A0A238JJ00"/>
<evidence type="ECO:0000256" key="1">
    <source>
        <dbReference type="ARBA" id="ARBA00009437"/>
    </source>
</evidence>
<dbReference type="GO" id="GO:0003700">
    <property type="term" value="F:DNA-binding transcription factor activity"/>
    <property type="evidence" value="ECO:0007669"/>
    <property type="project" value="InterPro"/>
</dbReference>